<keyword evidence="1" id="KW-0812">Transmembrane</keyword>
<evidence type="ECO:0000256" key="1">
    <source>
        <dbReference type="SAM" id="Phobius"/>
    </source>
</evidence>
<gene>
    <name evidence="2" type="ORF">CLV36_103137</name>
</gene>
<keyword evidence="1" id="KW-0472">Membrane</keyword>
<proteinExistence type="predicted"/>
<dbReference type="EMBL" id="PVTZ01000003">
    <property type="protein sequence ID" value="PRZ15911.1"/>
    <property type="molecule type" value="Genomic_DNA"/>
</dbReference>
<dbReference type="RefSeq" id="WP_106341958.1">
    <property type="nucleotide sequence ID" value="NZ_PVTZ01000003.1"/>
</dbReference>
<dbReference type="Proteomes" id="UP000238836">
    <property type="component" value="Unassembled WGS sequence"/>
</dbReference>
<name>A0ABX5ET24_9BACL</name>
<accession>A0ABX5ET24</accession>
<comment type="caution">
    <text evidence="2">The sequence shown here is derived from an EMBL/GenBank/DDBJ whole genome shotgun (WGS) entry which is preliminary data.</text>
</comment>
<feature type="transmembrane region" description="Helical" evidence="1">
    <location>
        <begin position="43"/>
        <end position="62"/>
    </location>
</feature>
<keyword evidence="1" id="KW-1133">Transmembrane helix</keyword>
<evidence type="ECO:0000313" key="3">
    <source>
        <dbReference type="Proteomes" id="UP000238836"/>
    </source>
</evidence>
<protein>
    <submittedName>
        <fullName evidence="2">Uncharacterized protein</fullName>
    </submittedName>
</protein>
<reference evidence="2 3" key="1">
    <citation type="submission" date="2018-03" db="EMBL/GenBank/DDBJ databases">
        <title>Genomic Encyclopedia of Archaeal and Bacterial Type Strains, Phase II (KMG-II): from individual species to whole genera.</title>
        <authorList>
            <person name="Goeker M."/>
        </authorList>
    </citation>
    <scope>NUCLEOTIDE SEQUENCE [LARGE SCALE GENOMIC DNA]</scope>
    <source>
        <strain evidence="2 3">RHA1</strain>
    </source>
</reference>
<evidence type="ECO:0000313" key="2">
    <source>
        <dbReference type="EMBL" id="PRZ15911.1"/>
    </source>
</evidence>
<keyword evidence="3" id="KW-1185">Reference proteome</keyword>
<organism evidence="2 3">
    <name type="scientific">Laceyella sediminis</name>
    <dbReference type="NCBI Taxonomy" id="573074"/>
    <lineage>
        <taxon>Bacteria</taxon>
        <taxon>Bacillati</taxon>
        <taxon>Bacillota</taxon>
        <taxon>Bacilli</taxon>
        <taxon>Bacillales</taxon>
        <taxon>Thermoactinomycetaceae</taxon>
        <taxon>Laceyella</taxon>
    </lineage>
</organism>
<sequence length="70" mass="8136">MEFILGCVGLYTLIGMVYPSRWHRKLVIPLGKWRIDLGRRKWNAAIFILAVILSGIIGPSYTQLRYEQDK</sequence>